<sequence>MRSSDSFLDDMDTYAILQCCTKELMSPVFENVPSSALVQNSLLLCNYLTVVSCPTVYRFKLCGGCKDTIRALLFHREMRSLIPIP</sequence>
<keyword evidence="1" id="KW-1185">Reference proteome</keyword>
<accession>A0A915C6N2</accession>
<dbReference type="WBParaSite" id="PgR091_g031_t01">
    <property type="protein sequence ID" value="PgR091_g031_t01"/>
    <property type="gene ID" value="PgR091_g031"/>
</dbReference>
<evidence type="ECO:0000313" key="1">
    <source>
        <dbReference type="Proteomes" id="UP000887569"/>
    </source>
</evidence>
<organism evidence="1 2">
    <name type="scientific">Parascaris univalens</name>
    <name type="common">Nematode worm</name>
    <dbReference type="NCBI Taxonomy" id="6257"/>
    <lineage>
        <taxon>Eukaryota</taxon>
        <taxon>Metazoa</taxon>
        <taxon>Ecdysozoa</taxon>
        <taxon>Nematoda</taxon>
        <taxon>Chromadorea</taxon>
        <taxon>Rhabditida</taxon>
        <taxon>Spirurina</taxon>
        <taxon>Ascaridomorpha</taxon>
        <taxon>Ascaridoidea</taxon>
        <taxon>Ascarididae</taxon>
        <taxon>Parascaris</taxon>
    </lineage>
</organism>
<reference evidence="2" key="1">
    <citation type="submission" date="2022-11" db="UniProtKB">
        <authorList>
            <consortium name="WormBaseParasite"/>
        </authorList>
    </citation>
    <scope>IDENTIFICATION</scope>
</reference>
<name>A0A915C6N2_PARUN</name>
<proteinExistence type="predicted"/>
<protein>
    <submittedName>
        <fullName evidence="2">Uncharacterized protein</fullName>
    </submittedName>
</protein>
<dbReference type="Proteomes" id="UP000887569">
    <property type="component" value="Unplaced"/>
</dbReference>
<evidence type="ECO:0000313" key="2">
    <source>
        <dbReference type="WBParaSite" id="PgR091_g031_t01"/>
    </source>
</evidence>
<dbReference type="AlphaFoldDB" id="A0A915C6N2"/>